<feature type="compositionally biased region" description="Polar residues" evidence="2">
    <location>
        <begin position="1091"/>
        <end position="1101"/>
    </location>
</feature>
<feature type="compositionally biased region" description="Polar residues" evidence="2">
    <location>
        <begin position="643"/>
        <end position="653"/>
    </location>
</feature>
<gene>
    <name evidence="3" type="ORF">HMPREF1541_01087</name>
</gene>
<dbReference type="HOGENOM" id="CLU_003271_0_0_1"/>
<feature type="compositionally biased region" description="Polar residues" evidence="2">
    <location>
        <begin position="250"/>
        <end position="269"/>
    </location>
</feature>
<dbReference type="VEuPathDB" id="FungiDB:HMPREF1541_01087"/>
<evidence type="ECO:0000256" key="2">
    <source>
        <dbReference type="SAM" id="MobiDB-lite"/>
    </source>
</evidence>
<dbReference type="GO" id="GO:0072659">
    <property type="term" value="P:protein localization to plasma membrane"/>
    <property type="evidence" value="ECO:0007669"/>
    <property type="project" value="InterPro"/>
</dbReference>
<name>W2SFY0_CYPE1</name>
<protein>
    <recommendedName>
        <fullName evidence="5">Protein EFR3</fullName>
    </recommendedName>
</protein>
<organism evidence="3 4">
    <name type="scientific">Cyphellophora europaea (strain CBS 101466)</name>
    <name type="common">Phialophora europaea</name>
    <dbReference type="NCBI Taxonomy" id="1220924"/>
    <lineage>
        <taxon>Eukaryota</taxon>
        <taxon>Fungi</taxon>
        <taxon>Dikarya</taxon>
        <taxon>Ascomycota</taxon>
        <taxon>Pezizomycotina</taxon>
        <taxon>Eurotiomycetes</taxon>
        <taxon>Chaetothyriomycetidae</taxon>
        <taxon>Chaetothyriales</taxon>
        <taxon>Cyphellophoraceae</taxon>
        <taxon>Cyphellophora</taxon>
    </lineage>
</organism>
<dbReference type="eggNOG" id="KOG1877">
    <property type="taxonomic scope" value="Eukaryota"/>
</dbReference>
<comment type="similarity">
    <text evidence="1">Belongs to the EFR3 family.</text>
</comment>
<sequence length="1199" mass="130112">MSSLIHPVHSISQKCRPKHQVLVLKCYPKYQKGIQEVKPSSSELSYLLYYASSRRSKLQKVGAFLEKKTASDVYMRRLGNVQVTLQILTAVIEKTPRDLMLYSHSVLTIIGSVLRSHDINMVEESLPTLEAFCKHANSAALSADQQRIQQYLTLLELYSEFADPRPTSKARANESKSQSLRWRTAGLRAIRAVVSSDALNADPSKQLNTAVPVILSNMSLDDASVLSSLQQRARNSEKQENEQARRRRLSSATITTVDTTGEHQLTASETAADADKAAEDEVKVLAVRCLKQIFSVGTGSTRGQTRLATGLTLKFIVAQNPPKAALRGASQGNWATALFETIARWTPVQDRFIIVITAMETMIRSPIVESLLEKQLVVATLIDWLLSSDINLIGLSVMDIMLGFVQHTLLLLQLGGRDSLAMPNQPQTDTLGFIREAKETFDPSFVLSDTTRGRLPNIAETTPSPARQELLACLRKCIASLSNHIYYTEQVSDMMATILARLKPSTNSEIPSIAAAIEQPAAATRSIADSASLREDSSTDSFFSFATARVVALQTVRDILLRASGTRTSSGSSIESRTRVGVQVWEGTQWLLKDEDAEVRAAYIEALLAWVRLETNKNDLLLPKDGLRRGKSTKRTSAPDGEQSLSKRAVSNASRREHKPARSTFVQLLHLAAYDSILDRASNECEVLMLYLLLTKLVERLGVNALRTGLPMILKLQETALNGERDLSSNGKVNVASLIHGYLWSVAEKFEFEANKVGHEVNAEISRRKRFSIWLEKVKFPALSLHSIEALIEDEEKTSIYSEDAVGGLRPFLNVTEFVDEIAASYDAALLSANQSPPSSPGRVFSVQALGFGYGYGVAPGPKPSPQDQLPQKIKDEMGASWTRESCIAAAEKESTGSMTGASSGPRHHLSVHRNDSVEQHMAPEPSPAYGIMGGLGSLQKIRKSSANGSSPLPLSSASSRDSTLKVTELKRVLSSSEARQASSLRRPVTGSRRSTLSAGSDSLVSWNEADDQERSEDLNAAVPAANGVHKTTSRPGTSASKVSKAHLGGETTQENDQPTPPHGPGQDVPPVPKIPPNFSLPGTYPRDASPTKTAPSQPSGSPVPAAATSPQAKRMANSSQASPSLRGDRSTKRSSRPVSRATANSPFSLEGRTTPHDKVDVGSLLASIRPSTSAGNVRADNSRENEKAAGAKLSTPPY</sequence>
<dbReference type="Proteomes" id="UP000030752">
    <property type="component" value="Unassembled WGS sequence"/>
</dbReference>
<dbReference type="Pfam" id="PF21072">
    <property type="entry name" value="EFR3"/>
    <property type="match status" value="2"/>
</dbReference>
<dbReference type="InterPro" id="IPR049150">
    <property type="entry name" value="EFR3_HEAT-like_rpt"/>
</dbReference>
<dbReference type="GeneID" id="19968426"/>
<reference evidence="3 4" key="1">
    <citation type="submission" date="2013-03" db="EMBL/GenBank/DDBJ databases">
        <title>The Genome Sequence of Phialophora europaea CBS 101466.</title>
        <authorList>
            <consortium name="The Broad Institute Genomics Platform"/>
            <person name="Cuomo C."/>
            <person name="de Hoog S."/>
            <person name="Gorbushina A."/>
            <person name="Walker B."/>
            <person name="Young S.K."/>
            <person name="Zeng Q."/>
            <person name="Gargeya S."/>
            <person name="Fitzgerald M."/>
            <person name="Haas B."/>
            <person name="Abouelleil A."/>
            <person name="Allen A.W."/>
            <person name="Alvarado L."/>
            <person name="Arachchi H.M."/>
            <person name="Berlin A.M."/>
            <person name="Chapman S.B."/>
            <person name="Gainer-Dewar J."/>
            <person name="Goldberg J."/>
            <person name="Griggs A."/>
            <person name="Gujja S."/>
            <person name="Hansen M."/>
            <person name="Howarth C."/>
            <person name="Imamovic A."/>
            <person name="Ireland A."/>
            <person name="Larimer J."/>
            <person name="McCowan C."/>
            <person name="Murphy C."/>
            <person name="Pearson M."/>
            <person name="Poon T.W."/>
            <person name="Priest M."/>
            <person name="Roberts A."/>
            <person name="Saif S."/>
            <person name="Shea T."/>
            <person name="Sisk P."/>
            <person name="Sykes S."/>
            <person name="Wortman J."/>
            <person name="Nusbaum C."/>
            <person name="Birren B."/>
        </authorList>
    </citation>
    <scope>NUCLEOTIDE SEQUENCE [LARGE SCALE GENOMIC DNA]</scope>
    <source>
        <strain evidence="3 4">CBS 101466</strain>
    </source>
</reference>
<dbReference type="InterPro" id="IPR039786">
    <property type="entry name" value="EFR3"/>
</dbReference>
<evidence type="ECO:0000313" key="4">
    <source>
        <dbReference type="Proteomes" id="UP000030752"/>
    </source>
</evidence>
<accession>W2SFY0</accession>
<dbReference type="SUPFAM" id="SSF48371">
    <property type="entry name" value="ARM repeat"/>
    <property type="match status" value="1"/>
</dbReference>
<dbReference type="PANTHER" id="PTHR47766">
    <property type="entry name" value="PROTEIN EFR3"/>
    <property type="match status" value="1"/>
</dbReference>
<feature type="compositionally biased region" description="Polar residues" evidence="2">
    <location>
        <begin position="1030"/>
        <end position="1042"/>
    </location>
</feature>
<dbReference type="RefSeq" id="XP_008711610.1">
    <property type="nucleotide sequence ID" value="XM_008713388.1"/>
</dbReference>
<feature type="compositionally biased region" description="Polar residues" evidence="2">
    <location>
        <begin position="974"/>
        <end position="984"/>
    </location>
</feature>
<feature type="compositionally biased region" description="Basic and acidic residues" evidence="2">
    <location>
        <begin position="234"/>
        <end position="244"/>
    </location>
</feature>
<dbReference type="EMBL" id="KB822711">
    <property type="protein sequence ID" value="ETN46898.1"/>
    <property type="molecule type" value="Genomic_DNA"/>
</dbReference>
<dbReference type="AlphaFoldDB" id="W2SFY0"/>
<dbReference type="GO" id="GO:0005886">
    <property type="term" value="C:plasma membrane"/>
    <property type="evidence" value="ECO:0007669"/>
    <property type="project" value="TreeGrafter"/>
</dbReference>
<dbReference type="OrthoDB" id="19232at2759"/>
<evidence type="ECO:0000256" key="1">
    <source>
        <dbReference type="ARBA" id="ARBA00010216"/>
    </source>
</evidence>
<feature type="region of interest" description="Disordered" evidence="2">
    <location>
        <begin position="624"/>
        <end position="658"/>
    </location>
</feature>
<feature type="compositionally biased region" description="Polar residues" evidence="2">
    <location>
        <begin position="1109"/>
        <end position="1124"/>
    </location>
</feature>
<evidence type="ECO:0008006" key="5">
    <source>
        <dbReference type="Google" id="ProtNLM"/>
    </source>
</evidence>
<dbReference type="PANTHER" id="PTHR47766:SF1">
    <property type="entry name" value="PROTEIN EFR3"/>
    <property type="match status" value="1"/>
</dbReference>
<feature type="region of interest" description="Disordered" evidence="2">
    <location>
        <begin position="232"/>
        <end position="272"/>
    </location>
</feature>
<feature type="compositionally biased region" description="Basic and acidic residues" evidence="2">
    <location>
        <begin position="1181"/>
        <end position="1190"/>
    </location>
</feature>
<feature type="compositionally biased region" description="Polar residues" evidence="2">
    <location>
        <begin position="992"/>
        <end position="1006"/>
    </location>
</feature>
<proteinExistence type="inferred from homology"/>
<evidence type="ECO:0000313" key="3">
    <source>
        <dbReference type="EMBL" id="ETN46898.1"/>
    </source>
</evidence>
<dbReference type="InParanoid" id="W2SFY0"/>
<feature type="compositionally biased region" description="Pro residues" evidence="2">
    <location>
        <begin position="1059"/>
        <end position="1076"/>
    </location>
</feature>
<keyword evidence="4" id="KW-1185">Reference proteome</keyword>
<feature type="region of interest" description="Disordered" evidence="2">
    <location>
        <begin position="893"/>
        <end position="1199"/>
    </location>
</feature>
<dbReference type="InterPro" id="IPR016024">
    <property type="entry name" value="ARM-type_fold"/>
</dbReference>
<dbReference type="STRING" id="1220924.W2SFY0"/>
<feature type="compositionally biased region" description="Low complexity" evidence="2">
    <location>
        <begin position="945"/>
        <end position="960"/>
    </location>
</feature>